<feature type="domain" description="Magnesium transporter MgtE intracellular" evidence="3">
    <location>
        <begin position="119"/>
        <end position="195"/>
    </location>
</feature>
<dbReference type="SUPFAM" id="SSF158791">
    <property type="entry name" value="MgtE N-terminal domain-like"/>
    <property type="match status" value="1"/>
</dbReference>
<keyword evidence="5" id="KW-1185">Reference proteome</keyword>
<evidence type="ECO:0000256" key="1">
    <source>
        <dbReference type="SAM" id="Coils"/>
    </source>
</evidence>
<dbReference type="RefSeq" id="WP_122903374.1">
    <property type="nucleotide sequence ID" value="NZ_RHHS01000012.1"/>
</dbReference>
<dbReference type="Pfam" id="PF03448">
    <property type="entry name" value="MgtE_N"/>
    <property type="match status" value="1"/>
</dbReference>
<protein>
    <recommendedName>
        <fullName evidence="3">Magnesium transporter MgtE intracellular domain-containing protein</fullName>
    </recommendedName>
</protein>
<organism evidence="4 5">
    <name type="scientific">Brevibacillus gelatini</name>
    <dbReference type="NCBI Taxonomy" id="1655277"/>
    <lineage>
        <taxon>Bacteria</taxon>
        <taxon>Bacillati</taxon>
        <taxon>Bacillota</taxon>
        <taxon>Bacilli</taxon>
        <taxon>Bacillales</taxon>
        <taxon>Paenibacillaceae</taxon>
        <taxon>Brevibacillus</taxon>
    </lineage>
</organism>
<reference evidence="4 5" key="1">
    <citation type="submission" date="2018-10" db="EMBL/GenBank/DDBJ databases">
        <title>Phylogenomics of Brevibacillus.</title>
        <authorList>
            <person name="Dunlap C."/>
        </authorList>
    </citation>
    <scope>NUCLEOTIDE SEQUENCE [LARGE SCALE GENOMIC DNA]</scope>
    <source>
        <strain evidence="4 5">DSM 100115</strain>
    </source>
</reference>
<keyword evidence="2" id="KW-1133">Transmembrane helix</keyword>
<gene>
    <name evidence="4" type="ORF">EDM57_03440</name>
</gene>
<dbReference type="OrthoDB" id="2381574at2"/>
<sequence>MEEIQEEREYGRWEWFFYMIVIPALFASLLGGVLLSLLGVNVLGNVLHWANSIPYVEKLVPDEYDLVSDAEKEELDKEKQVAALQQDQAKNQQQISALKEEAAKKDATIQALQKQVQDLNKLMEKQRATEEERQKQFADLAKVYTTMSAKNAAAIIENLSLEESVTVMTKMKPNERADILAKMDPKKAADISILLKDSVVNKNDDIAALQERVQVLTKALSETRSGASAGASDQTLSDTFAQMPAEDSAAVIRSLMTTNKSRALELLKGMPADKRAQTLSAIAKVDKKEKDNMAARITEELLR</sequence>
<dbReference type="AlphaFoldDB" id="A0A3M8B8F3"/>
<keyword evidence="1" id="KW-0175">Coiled coil</keyword>
<accession>A0A3M8B8F3</accession>
<dbReference type="Gene3D" id="1.25.60.10">
    <property type="entry name" value="MgtE N-terminal domain-like"/>
    <property type="match status" value="1"/>
</dbReference>
<evidence type="ECO:0000313" key="4">
    <source>
        <dbReference type="EMBL" id="RNB59708.1"/>
    </source>
</evidence>
<feature type="transmembrane region" description="Helical" evidence="2">
    <location>
        <begin position="15"/>
        <end position="38"/>
    </location>
</feature>
<proteinExistence type="predicted"/>
<dbReference type="InterPro" id="IPR038076">
    <property type="entry name" value="MgtE_N_sf"/>
</dbReference>
<comment type="caution">
    <text evidence="4">The sequence shown here is derived from an EMBL/GenBank/DDBJ whole genome shotgun (WGS) entry which is preliminary data.</text>
</comment>
<dbReference type="Proteomes" id="UP000268829">
    <property type="component" value="Unassembled WGS sequence"/>
</dbReference>
<evidence type="ECO:0000256" key="2">
    <source>
        <dbReference type="SAM" id="Phobius"/>
    </source>
</evidence>
<dbReference type="EMBL" id="RHHS01000012">
    <property type="protein sequence ID" value="RNB59708.1"/>
    <property type="molecule type" value="Genomic_DNA"/>
</dbReference>
<name>A0A3M8B8F3_9BACL</name>
<keyword evidence="2" id="KW-0812">Transmembrane</keyword>
<dbReference type="InterPro" id="IPR006668">
    <property type="entry name" value="Mg_transptr_MgtE_intracell_dom"/>
</dbReference>
<feature type="coiled-coil region" evidence="1">
    <location>
        <begin position="67"/>
        <end position="132"/>
    </location>
</feature>
<evidence type="ECO:0000259" key="3">
    <source>
        <dbReference type="Pfam" id="PF03448"/>
    </source>
</evidence>
<keyword evidence="2" id="KW-0472">Membrane</keyword>
<evidence type="ECO:0000313" key="5">
    <source>
        <dbReference type="Proteomes" id="UP000268829"/>
    </source>
</evidence>